<dbReference type="AlphaFoldDB" id="A0A024Q915"/>
<dbReference type="STRING" id="1462526.BN990_01284"/>
<keyword evidence="2" id="KW-1185">Reference proteome</keyword>
<organism evidence="1 2">
    <name type="scientific">Virgibacillus massiliensis</name>
    <dbReference type="NCBI Taxonomy" id="1462526"/>
    <lineage>
        <taxon>Bacteria</taxon>
        <taxon>Bacillati</taxon>
        <taxon>Bacillota</taxon>
        <taxon>Bacilli</taxon>
        <taxon>Bacillales</taxon>
        <taxon>Bacillaceae</taxon>
        <taxon>Virgibacillus</taxon>
    </lineage>
</organism>
<dbReference type="OrthoDB" id="2112831at2"/>
<sequence>MNIPQLRMHSQMAQIQISQESGEQTIRQPKADVTIQQPKPEVSITTTPAKLSIDQSKAFADMNLMHIFQRNKAFAQEGQTSVLEGISRRVRQGNELMKLENEGSPIVNQAVQNAHPKMKTLGITFIPSLFSVKLNSQPAEVNIEVETKQPIINATPNKVEHRYERGNVAIEMKQYQDLTIEVIQLES</sequence>
<evidence type="ECO:0000313" key="1">
    <source>
        <dbReference type="EMBL" id="CDQ39003.1"/>
    </source>
</evidence>
<protein>
    <recommendedName>
        <fullName evidence="3">YviE</fullName>
    </recommendedName>
</protein>
<accession>A0A024Q915</accession>
<dbReference type="InterPro" id="IPR045527">
    <property type="entry name" value="DUF6470"/>
</dbReference>
<reference evidence="2" key="2">
    <citation type="submission" date="2014-05" db="EMBL/GenBank/DDBJ databases">
        <title>Draft genome sequence of Virgibacillus massiliensis Vm-5.</title>
        <authorList>
            <person name="Khelaifia S."/>
            <person name="Croce O."/>
            <person name="Lagier J.C."/>
            <person name="Raoult D."/>
        </authorList>
    </citation>
    <scope>NUCLEOTIDE SEQUENCE [LARGE SCALE GENOMIC DNA]</scope>
    <source>
        <strain evidence="2">Vm-5</strain>
    </source>
</reference>
<evidence type="ECO:0000313" key="2">
    <source>
        <dbReference type="Proteomes" id="UP000028875"/>
    </source>
</evidence>
<dbReference type="Proteomes" id="UP000028875">
    <property type="component" value="Unassembled WGS sequence"/>
</dbReference>
<dbReference type="EMBL" id="CCDP010000001">
    <property type="protein sequence ID" value="CDQ39003.1"/>
    <property type="molecule type" value="Genomic_DNA"/>
</dbReference>
<comment type="caution">
    <text evidence="1">The sequence shown here is derived from an EMBL/GenBank/DDBJ whole genome shotgun (WGS) entry which is preliminary data.</text>
</comment>
<evidence type="ECO:0008006" key="3">
    <source>
        <dbReference type="Google" id="ProtNLM"/>
    </source>
</evidence>
<name>A0A024Q915_9BACI</name>
<dbReference type="eggNOG" id="ENOG5031RPF">
    <property type="taxonomic scope" value="Bacteria"/>
</dbReference>
<proteinExistence type="predicted"/>
<dbReference type="RefSeq" id="WP_021289107.1">
    <property type="nucleotide sequence ID" value="NZ_BNER01000003.1"/>
</dbReference>
<reference evidence="1 2" key="1">
    <citation type="submission" date="2014-03" db="EMBL/GenBank/DDBJ databases">
        <authorList>
            <person name="Urmite Genomes U."/>
        </authorList>
    </citation>
    <scope>NUCLEOTIDE SEQUENCE [LARGE SCALE GENOMIC DNA]</scope>
    <source>
        <strain evidence="1 2">Vm-5</strain>
    </source>
</reference>
<dbReference type="Pfam" id="PF20074">
    <property type="entry name" value="DUF6470"/>
    <property type="match status" value="1"/>
</dbReference>
<gene>
    <name evidence="1" type="ORF">BN990_01284</name>
</gene>